<dbReference type="OrthoDB" id="1689420at2759"/>
<proteinExistence type="predicted"/>
<dbReference type="Pfam" id="PF03732">
    <property type="entry name" value="Retrotrans_gag"/>
    <property type="match status" value="1"/>
</dbReference>
<protein>
    <recommendedName>
        <fullName evidence="1">Retrotransposon gag domain-containing protein</fullName>
    </recommendedName>
</protein>
<comment type="caution">
    <text evidence="2">The sequence shown here is derived from an EMBL/GenBank/DDBJ whole genome shotgun (WGS) entry which is preliminary data.</text>
</comment>
<keyword evidence="3" id="KW-1185">Reference proteome</keyword>
<reference evidence="2" key="1">
    <citation type="submission" date="2018-05" db="EMBL/GenBank/DDBJ databases">
        <title>Draft genome of Mucuna pruriens seed.</title>
        <authorList>
            <person name="Nnadi N.E."/>
            <person name="Vos R."/>
            <person name="Hasami M.H."/>
            <person name="Devisetty U.K."/>
            <person name="Aguiy J.C."/>
        </authorList>
    </citation>
    <scope>NUCLEOTIDE SEQUENCE [LARGE SCALE GENOMIC DNA]</scope>
    <source>
        <strain evidence="2">JCA_2017</strain>
    </source>
</reference>
<dbReference type="PANTHER" id="PTHR33223:SF3">
    <property type="match status" value="1"/>
</dbReference>
<feature type="domain" description="Retrotransposon gag" evidence="1">
    <location>
        <begin position="63"/>
        <end position="128"/>
    </location>
</feature>
<evidence type="ECO:0000313" key="2">
    <source>
        <dbReference type="EMBL" id="RDX94189.1"/>
    </source>
</evidence>
<dbReference type="PANTHER" id="PTHR33223">
    <property type="entry name" value="CCHC-TYPE DOMAIN-CONTAINING PROTEIN"/>
    <property type="match status" value="1"/>
</dbReference>
<accession>A0A371GUJ9</accession>
<gene>
    <name evidence="2" type="ORF">CR513_23451</name>
</gene>
<dbReference type="InterPro" id="IPR005162">
    <property type="entry name" value="Retrotrans_gag_dom"/>
</dbReference>
<feature type="non-terminal residue" evidence="2">
    <location>
        <position position="1"/>
    </location>
</feature>
<dbReference type="AlphaFoldDB" id="A0A371GUJ9"/>
<dbReference type="EMBL" id="QJKJ01004435">
    <property type="protein sequence ID" value="RDX94189.1"/>
    <property type="molecule type" value="Genomic_DNA"/>
</dbReference>
<evidence type="ECO:0000259" key="1">
    <source>
        <dbReference type="Pfam" id="PF03732"/>
    </source>
</evidence>
<name>A0A371GUJ9_MUCPR</name>
<evidence type="ECO:0000313" key="3">
    <source>
        <dbReference type="Proteomes" id="UP000257109"/>
    </source>
</evidence>
<sequence>MDETMVVKPKKTKEHERQYPLEHAMKTNKFIPPVELTTKNKLIKIGVVASFDSKPNISNNKSHEPEQMENNNRTLKELAMPDFFPSSKTVTIRKEICGIRQHSRETLHEYWERFNKLCATCPHHQISE</sequence>
<organism evidence="2 3">
    <name type="scientific">Mucuna pruriens</name>
    <name type="common">Velvet bean</name>
    <name type="synonym">Dolichos pruriens</name>
    <dbReference type="NCBI Taxonomy" id="157652"/>
    <lineage>
        <taxon>Eukaryota</taxon>
        <taxon>Viridiplantae</taxon>
        <taxon>Streptophyta</taxon>
        <taxon>Embryophyta</taxon>
        <taxon>Tracheophyta</taxon>
        <taxon>Spermatophyta</taxon>
        <taxon>Magnoliopsida</taxon>
        <taxon>eudicotyledons</taxon>
        <taxon>Gunneridae</taxon>
        <taxon>Pentapetalae</taxon>
        <taxon>rosids</taxon>
        <taxon>fabids</taxon>
        <taxon>Fabales</taxon>
        <taxon>Fabaceae</taxon>
        <taxon>Papilionoideae</taxon>
        <taxon>50 kb inversion clade</taxon>
        <taxon>NPAAA clade</taxon>
        <taxon>indigoferoid/millettioid clade</taxon>
        <taxon>Phaseoleae</taxon>
        <taxon>Mucuna</taxon>
    </lineage>
</organism>
<dbReference type="Proteomes" id="UP000257109">
    <property type="component" value="Unassembled WGS sequence"/>
</dbReference>